<organism evidence="7 8">
    <name type="scientific">Aureimonas fodinaquatilis</name>
    <dbReference type="NCBI Taxonomy" id="2565783"/>
    <lineage>
        <taxon>Bacteria</taxon>
        <taxon>Pseudomonadati</taxon>
        <taxon>Pseudomonadota</taxon>
        <taxon>Alphaproteobacteria</taxon>
        <taxon>Hyphomicrobiales</taxon>
        <taxon>Aurantimonadaceae</taxon>
        <taxon>Aureimonas</taxon>
    </lineage>
</organism>
<dbReference type="InterPro" id="IPR049064">
    <property type="entry name" value="NAD_Glu_DH_ACT3"/>
</dbReference>
<evidence type="ECO:0000259" key="6">
    <source>
        <dbReference type="Pfam" id="PF21077"/>
    </source>
</evidence>
<protein>
    <submittedName>
        <fullName evidence="7">NAD-glutamate dehydrogenase</fullName>
    </submittedName>
</protein>
<dbReference type="Gene3D" id="3.40.50.720">
    <property type="entry name" value="NAD(P)-binding Rossmann-like Domain"/>
    <property type="match status" value="1"/>
</dbReference>
<dbReference type="SUPFAM" id="SSF51735">
    <property type="entry name" value="NAD(P)-binding Rossmann-fold domains"/>
    <property type="match status" value="1"/>
</dbReference>
<dbReference type="InterPro" id="IPR049062">
    <property type="entry name" value="NAD_Glu_DH_ACT2"/>
</dbReference>
<dbReference type="InterPro" id="IPR046346">
    <property type="entry name" value="Aminoacid_DH-like_N_sf"/>
</dbReference>
<dbReference type="InterPro" id="IPR049056">
    <property type="entry name" value="NAD_Glu_DH_HM3"/>
</dbReference>
<dbReference type="SUPFAM" id="SSF53223">
    <property type="entry name" value="Aminoacid dehydrogenase-like, N-terminal domain"/>
    <property type="match status" value="1"/>
</dbReference>
<dbReference type="GO" id="GO:0004352">
    <property type="term" value="F:glutamate dehydrogenase (NAD+) activity"/>
    <property type="evidence" value="ECO:0007669"/>
    <property type="project" value="InterPro"/>
</dbReference>
<dbReference type="GO" id="GO:0004069">
    <property type="term" value="F:L-aspartate:2-oxoglutarate aminotransferase activity"/>
    <property type="evidence" value="ECO:0007669"/>
    <property type="project" value="InterPro"/>
</dbReference>
<dbReference type="PANTHER" id="PTHR43403:SF1">
    <property type="entry name" value="NAD-SPECIFIC GLUTAMATE DEHYDROGENASE"/>
    <property type="match status" value="1"/>
</dbReference>
<dbReference type="InterPro" id="IPR007780">
    <property type="entry name" value="NAD_Glu_DH_bac"/>
</dbReference>
<accession>A0A5B0DPD7</accession>
<dbReference type="InterPro" id="IPR024727">
    <property type="entry name" value="NAD_Glu_DH_N_ACT1"/>
</dbReference>
<comment type="caution">
    <text evidence="7">The sequence shown here is derived from an EMBL/GenBank/DDBJ whole genome shotgun (WGS) entry which is preliminary data.</text>
</comment>
<feature type="domain" description="NAD-glutamate dehydrogenase ACT3" evidence="6">
    <location>
        <begin position="551"/>
        <end position="627"/>
    </location>
</feature>
<proteinExistence type="predicted"/>
<dbReference type="Pfam" id="PF21075">
    <property type="entry name" value="GDH_ACT1"/>
    <property type="match status" value="1"/>
</dbReference>
<dbReference type="Pfam" id="PF21077">
    <property type="entry name" value="GDH_ACT3"/>
    <property type="match status" value="1"/>
</dbReference>
<evidence type="ECO:0000313" key="7">
    <source>
        <dbReference type="EMBL" id="KAA0968263.1"/>
    </source>
</evidence>
<dbReference type="OrthoDB" id="9758052at2"/>
<evidence type="ECO:0000313" key="8">
    <source>
        <dbReference type="Proteomes" id="UP000324738"/>
    </source>
</evidence>
<dbReference type="Pfam" id="PF21074">
    <property type="entry name" value="GDH_C"/>
    <property type="match status" value="1"/>
</dbReference>
<dbReference type="InterPro" id="IPR048381">
    <property type="entry name" value="GDH_C"/>
</dbReference>
<dbReference type="InterPro" id="IPR049059">
    <property type="entry name" value="NAD_Glu_DH_HM1"/>
</dbReference>
<gene>
    <name evidence="7" type="ORF">FPY71_18245</name>
</gene>
<dbReference type="Pfam" id="PF05088">
    <property type="entry name" value="Bac_GDH_CD"/>
    <property type="match status" value="1"/>
</dbReference>
<dbReference type="Pfam" id="PF21073">
    <property type="entry name" value="GDH_HM1"/>
    <property type="match status" value="1"/>
</dbReference>
<evidence type="ECO:0000256" key="1">
    <source>
        <dbReference type="ARBA" id="ARBA00023002"/>
    </source>
</evidence>
<feature type="domain" description="NAD-glutamate dehydrogenase N-terminal ACT1" evidence="4">
    <location>
        <begin position="30"/>
        <end position="172"/>
    </location>
</feature>
<dbReference type="GO" id="GO:0006538">
    <property type="term" value="P:L-glutamate catabolic process"/>
    <property type="evidence" value="ECO:0007669"/>
    <property type="project" value="InterPro"/>
</dbReference>
<name>A0A5B0DPD7_9HYPH</name>
<sequence length="1626" mass="178472">MISKPAKATIIEDALQAVTNEGPATLLVPLLLARPPADDLAAFPPRALAIAAEQAGAALSSHRSGQPLVATERPEGFTLEGKPLLLVTLVNDDRPFLFDSVVAEVADSMSAIHYISHPILDVVRNIEGVIVDFSASAQSETASGTPGRVSLIQFALEMPVDPEAANRLKEQLTTILAQVRLVNQDFEAMLARTARAIDDLHKQAERVSDPEVHATVEEAAKLLQWLTDRNFSFFGTREFSYANGPDGELMGRVEGSELGILRDQSVRVLRKENTAVVTSPEMRAFLEADNPLIVAKANARSLVHRRVYMDYVGIKQYDDDGRLTGELRIVGLFTSSAYTRSILTIPYLRQKADRVIARFPFRPQSHSAKALLNILETYPRDELFQIDVDTLTEFVGTMMELDERPRVRLLPRIDPFQRFVSAIVFVPRQQYDSRLREEIGVLLSQAYDGHVSAYYPSFSDGPLTSVHFIIGRSGLPGAFPEADVAALEARIIELTRDWATEFESVVARTGRASDLISLVPGLPDGYRDVTSPEDAVLDAKRIVDLSETSPFAVDFYRQEEDPDSVLRLKLYALGDTLPLSTRVPILEQMGLLALSEKSFIIHRADGSVVHLHDMDLTRRGGEAIPLDDDGRALEELFQAVSDGRIESDAFNSLVLEARLSWREANVLRAYARYMRQTGLALSQEFIAGTLTRYPAIASSLFALFAASFDPDVSRIAETTDEDDALAKAAAARGVGQSFNELREALEKVDALDDDRVLRRYLTLILATLRTNYYSVALVSADPASRPGHVAPALAFKFDPHLIDGLPQPVPFAEIFVFDARVEGVHLRFGKVARGGLRWSDRSQDYRTEVLGLVKAQQVKNSVIVPVGAKGGFYPKRLPDPAARDEWFEAGRSAYVVFIESLLTITDTVEGDGSRTPENVVRHDEPDPYFVVAADKGTATFSDTANAIAQSRQFWLDDAFASGGSAGYDHKGMGITARGAWEAVKRHFREMNHDIQVEPFTVVGCGDMSGDVFGNGMLLSEQTRLIAAFDHRDIFIDPDPDTASSYAERQRLFNTPRTSWADYDKALISRGGGVFSRREKRITLSAEAAQAVGWDKQTGTPAEIINAILKAPVDLLWFGGIGTYVRAESEQNSEVGDKANDAVRVSGRDIRAKVLGEGANLGATQRGRIEYAARGGRVNTDAIDNSAGVNTSDIEVNIKIALKNAMAENRLTRDERNTLLSGMTADVAKLVLANNYQQTLALSLEHEAGVGRLPLQNRLMTRLEAEKRLDRTVEYLPSDREIADLKAARRGLTRPELAILIAYSKIDLFDQLVAGTLPDDPYLNERLMDYFPDAMQQSFSQDIEGHRLRREIVATTLANELVNRLGPCTLTATSESTGATASQIARAYVVAFDALGAKELYARIDALDGKIDGSLQNKLYGAMSLFLKVVTHWLTRNLTADTETSVAIAALSREHVSLRPRLLELASDRARDKYAERLKTLLADGVPEELADDIALLPLVALIPDAARVSRETSQPADTVLAAYFAMTRLLKIGRLETAILTLNPHDYFETLALARAGSQISDARRVLTANALTRFAGSAEPVSEWEAVESEKVSRIADRIVELAGGGETSVARLTLAAGLLSDLAA</sequence>
<dbReference type="PIRSF" id="PIRSF036761">
    <property type="entry name" value="GDH_Mll4104"/>
    <property type="match status" value="1"/>
</dbReference>
<dbReference type="EMBL" id="VTWH01000006">
    <property type="protein sequence ID" value="KAA0968263.1"/>
    <property type="molecule type" value="Genomic_DNA"/>
</dbReference>
<dbReference type="RefSeq" id="WP_149301781.1">
    <property type="nucleotide sequence ID" value="NZ_VTWH01000006.1"/>
</dbReference>
<evidence type="ECO:0000259" key="2">
    <source>
        <dbReference type="Pfam" id="PF05088"/>
    </source>
</evidence>
<evidence type="ECO:0000259" key="4">
    <source>
        <dbReference type="Pfam" id="PF21075"/>
    </source>
</evidence>
<dbReference type="Pfam" id="PF21078">
    <property type="entry name" value="GDH_HM3"/>
    <property type="match status" value="1"/>
</dbReference>
<dbReference type="PANTHER" id="PTHR43403">
    <property type="entry name" value="NAD-SPECIFIC GLUTAMATE DEHYDROGENASE"/>
    <property type="match status" value="1"/>
</dbReference>
<dbReference type="InterPro" id="IPR028971">
    <property type="entry name" value="NAD-GDH_cat"/>
</dbReference>
<evidence type="ECO:0000259" key="3">
    <source>
        <dbReference type="Pfam" id="PF21074"/>
    </source>
</evidence>
<keyword evidence="1" id="KW-0560">Oxidoreductase</keyword>
<dbReference type="Pfam" id="PF21076">
    <property type="entry name" value="GDH_ACT2"/>
    <property type="match status" value="1"/>
</dbReference>
<dbReference type="InterPro" id="IPR036291">
    <property type="entry name" value="NAD(P)-bd_dom_sf"/>
</dbReference>
<dbReference type="Proteomes" id="UP000324738">
    <property type="component" value="Unassembled WGS sequence"/>
</dbReference>
<evidence type="ECO:0000259" key="5">
    <source>
        <dbReference type="Pfam" id="PF21076"/>
    </source>
</evidence>
<feature type="domain" description="NAD-glutamate dehydrogenase catalytic" evidence="2">
    <location>
        <begin position="741"/>
        <end position="1243"/>
    </location>
</feature>
<reference evidence="7 8" key="1">
    <citation type="submission" date="2019-08" db="EMBL/GenBank/DDBJ databases">
        <title>Aureimonas fodiniaquatilis sp. nov., isolated from a coal mine wastewater.</title>
        <authorList>
            <person name="Kim W."/>
        </authorList>
    </citation>
    <scope>NUCLEOTIDE SEQUENCE [LARGE SCALE GENOMIC DNA]</scope>
    <source>
        <strain evidence="7 8">CAU 1482</strain>
    </source>
</reference>
<feature type="domain" description="NAD-glutamate dehydrogenase ACT2" evidence="5">
    <location>
        <begin position="408"/>
        <end position="498"/>
    </location>
</feature>
<feature type="domain" description="NAD-specific glutamate dehydrogenase C-terminal" evidence="3">
    <location>
        <begin position="1289"/>
        <end position="1621"/>
    </location>
</feature>
<keyword evidence="8" id="KW-1185">Reference proteome</keyword>